<dbReference type="PANTHER" id="PTHR43048:SF3">
    <property type="entry name" value="METHYLMALONYL-COA EPIMERASE, MITOCHONDRIAL"/>
    <property type="match status" value="1"/>
</dbReference>
<protein>
    <submittedName>
        <fullName evidence="4">Alpha/beta fold hydrolase</fullName>
    </submittedName>
</protein>
<name>A0ABU3BTF8_9BACT</name>
<dbReference type="CDD" id="cd07249">
    <property type="entry name" value="MMCE"/>
    <property type="match status" value="1"/>
</dbReference>
<dbReference type="PANTHER" id="PTHR43048">
    <property type="entry name" value="METHYLMALONYL-COA EPIMERASE"/>
    <property type="match status" value="1"/>
</dbReference>
<keyword evidence="4" id="KW-0378">Hydrolase</keyword>
<dbReference type="EMBL" id="JAVRHT010000032">
    <property type="protein sequence ID" value="MDT0632578.1"/>
    <property type="molecule type" value="Genomic_DNA"/>
</dbReference>
<evidence type="ECO:0000259" key="3">
    <source>
        <dbReference type="PROSITE" id="PS51819"/>
    </source>
</evidence>
<dbReference type="Gene3D" id="3.10.180.10">
    <property type="entry name" value="2,3-Dihydroxybiphenyl 1,2-Dioxygenase, domain 1"/>
    <property type="match status" value="1"/>
</dbReference>
<dbReference type="RefSeq" id="WP_311664596.1">
    <property type="nucleotide sequence ID" value="NZ_JAVRHT010000032.1"/>
</dbReference>
<dbReference type="InterPro" id="IPR037523">
    <property type="entry name" value="VOC_core"/>
</dbReference>
<dbReference type="GO" id="GO:0016787">
    <property type="term" value="F:hydrolase activity"/>
    <property type="evidence" value="ECO:0007669"/>
    <property type="project" value="UniProtKB-KW"/>
</dbReference>
<dbReference type="PROSITE" id="PS51819">
    <property type="entry name" value="VOC"/>
    <property type="match status" value="1"/>
</dbReference>
<dbReference type="InterPro" id="IPR000073">
    <property type="entry name" value="AB_hydrolase_1"/>
</dbReference>
<dbReference type="SUPFAM" id="SSF54593">
    <property type="entry name" value="Glyoxalase/Bleomycin resistance protein/Dihydroxybiphenyl dioxygenase"/>
    <property type="match status" value="1"/>
</dbReference>
<dbReference type="Proteomes" id="UP001267426">
    <property type="component" value="Unassembled WGS sequence"/>
</dbReference>
<feature type="domain" description="VOC" evidence="3">
    <location>
        <begin position="2"/>
        <end position="134"/>
    </location>
</feature>
<dbReference type="InterPro" id="IPR017515">
    <property type="entry name" value="MeMalonyl-CoA_epimerase"/>
</dbReference>
<dbReference type="Gene3D" id="3.40.50.1820">
    <property type="entry name" value="alpha/beta hydrolase"/>
    <property type="match status" value="1"/>
</dbReference>
<comment type="caution">
    <text evidence="4">The sequence shown here is derived from an EMBL/GenBank/DDBJ whole genome shotgun (WGS) entry which is preliminary data.</text>
</comment>
<evidence type="ECO:0000313" key="4">
    <source>
        <dbReference type="EMBL" id="MDT0632578.1"/>
    </source>
</evidence>
<proteinExistence type="inferred from homology"/>
<gene>
    <name evidence="4" type="ORF">RM540_12530</name>
</gene>
<keyword evidence="5" id="KW-1185">Reference proteome</keyword>
<dbReference type="Pfam" id="PF13669">
    <property type="entry name" value="Glyoxalase_4"/>
    <property type="match status" value="1"/>
</dbReference>
<dbReference type="SUPFAM" id="SSF53474">
    <property type="entry name" value="alpha/beta-Hydrolases"/>
    <property type="match status" value="1"/>
</dbReference>
<dbReference type="InterPro" id="IPR029068">
    <property type="entry name" value="Glyas_Bleomycin-R_OHBP_Dase"/>
</dbReference>
<reference evidence="4 5" key="1">
    <citation type="submission" date="2023-09" db="EMBL/GenBank/DDBJ databases">
        <authorList>
            <person name="Rey-Velasco X."/>
        </authorList>
    </citation>
    <scope>NUCLEOTIDE SEQUENCE [LARGE SCALE GENOMIC DNA]</scope>
    <source>
        <strain evidence="4 5">F394</strain>
    </source>
</reference>
<accession>A0ABU3BTF8</accession>
<keyword evidence="2" id="KW-0479">Metal-binding</keyword>
<evidence type="ECO:0000256" key="2">
    <source>
        <dbReference type="ARBA" id="ARBA00022723"/>
    </source>
</evidence>
<evidence type="ECO:0000313" key="5">
    <source>
        <dbReference type="Proteomes" id="UP001267426"/>
    </source>
</evidence>
<dbReference type="InterPro" id="IPR051785">
    <property type="entry name" value="MMCE/EMCE_epimerase"/>
</dbReference>
<comment type="similarity">
    <text evidence="1">Belongs to the methylmalonyl-CoA epimerase family.</text>
</comment>
<sequence>MTLDHVGIALSDPEQEAVFRRLLDAAPYKTEAVEREGVATTFFGDGGQGGAAPKLELLEATRDDSPVATFVAKRGPGVHHLAFEVGDLEAEMERVRAAGFRPLADAPKPGADGKRIVFLHPKDTAGVLVELVQSVRPAPAWTTLATDTGDRAVQVSGPDDGPPLVVLHGALGSTELETDRLVRVWERTFHVHALDFAGHGRSAATPPDGPPTWETYTADAVALLDSLDRPARVFGFSMGGAVALAAALARPALVGRLAVHGANVQWNQAEVEAMVGPMAPERMAEATPFWARRLEETHGAGWRGLVADLVAFTRGLPDAWLEDADLARIACPTLVSAGDRDRYFDVRHAVGLWRAVPDARLQILPGLDHPIQGVDVPTFAGGVADFLLA</sequence>
<evidence type="ECO:0000256" key="1">
    <source>
        <dbReference type="ARBA" id="ARBA00009308"/>
    </source>
</evidence>
<organism evidence="4 5">
    <name type="scientific">Rubrivirga litoralis</name>
    <dbReference type="NCBI Taxonomy" id="3075598"/>
    <lineage>
        <taxon>Bacteria</taxon>
        <taxon>Pseudomonadati</taxon>
        <taxon>Rhodothermota</taxon>
        <taxon>Rhodothermia</taxon>
        <taxon>Rhodothermales</taxon>
        <taxon>Rubricoccaceae</taxon>
        <taxon>Rubrivirga</taxon>
    </lineage>
</organism>
<dbReference type="Pfam" id="PF12697">
    <property type="entry name" value="Abhydrolase_6"/>
    <property type="match status" value="1"/>
</dbReference>
<dbReference type="InterPro" id="IPR029058">
    <property type="entry name" value="AB_hydrolase_fold"/>
</dbReference>